<gene>
    <name evidence="2" type="ORF">SBD_5968</name>
</gene>
<evidence type="ECO:0000256" key="1">
    <source>
        <dbReference type="SAM" id="Phobius"/>
    </source>
</evidence>
<dbReference type="Proteomes" id="UP000030760">
    <property type="component" value="Unassembled WGS sequence"/>
</dbReference>
<proteinExistence type="predicted"/>
<keyword evidence="1" id="KW-1133">Transmembrane helix</keyword>
<dbReference type="AlphaFoldDB" id="M3D9E2"/>
<dbReference type="Pfam" id="PF18968">
    <property type="entry name" value="DUF5707"/>
    <property type="match status" value="1"/>
</dbReference>
<keyword evidence="1" id="KW-0812">Transmembrane</keyword>
<sequence>MVRRADRPAARGRLHAPGHRLDHIENAVGHRFYDHFQDRLRSGSSALFRSRRGSSTNSGGSPMSKRILFSSLIGAVALGGVAAGGIALASAPTEPTLEHGSARYTAPSGGSAGSLTYTVDVSDDSGIRSLKVLAWPASSKLDPTAAEVRSADESATCRSTSDETVRCTYGEKVTKQEAADLAKGTWYVSVLATAKDGGTTFVPRAATFDVTR</sequence>
<feature type="transmembrane region" description="Helical" evidence="1">
    <location>
        <begin position="67"/>
        <end position="89"/>
    </location>
</feature>
<dbReference type="InterPro" id="IPR043761">
    <property type="entry name" value="DUF5707"/>
</dbReference>
<evidence type="ECO:0000313" key="2">
    <source>
        <dbReference type="EMBL" id="EMF52892.1"/>
    </source>
</evidence>
<protein>
    <submittedName>
        <fullName evidence="2">Uncharacterized protein</fullName>
    </submittedName>
</protein>
<name>M3D9E2_9ACTN</name>
<reference evidence="3" key="1">
    <citation type="journal article" date="2013" name="Genome Announc.">
        <title>Draft Genome Sequence of Streptomyces bottropensis ATCC 25435, a Bottromycin-Producing Actinomycete.</title>
        <authorList>
            <person name="Zhang H."/>
            <person name="Zhou W."/>
            <person name="Zhuang Y."/>
            <person name="Liang X."/>
            <person name="Liu T."/>
        </authorList>
    </citation>
    <scope>NUCLEOTIDE SEQUENCE [LARGE SCALE GENOMIC DNA]</scope>
    <source>
        <strain evidence="3">ATCC 25435</strain>
    </source>
</reference>
<dbReference type="EMBL" id="KB405094">
    <property type="protein sequence ID" value="EMF52892.1"/>
    <property type="molecule type" value="Genomic_DNA"/>
</dbReference>
<evidence type="ECO:0000313" key="3">
    <source>
        <dbReference type="Proteomes" id="UP000030760"/>
    </source>
</evidence>
<organism evidence="2 3">
    <name type="scientific">Streptomyces bottropensis ATCC 25435</name>
    <dbReference type="NCBI Taxonomy" id="1054862"/>
    <lineage>
        <taxon>Bacteria</taxon>
        <taxon>Bacillati</taxon>
        <taxon>Actinomycetota</taxon>
        <taxon>Actinomycetes</taxon>
        <taxon>Kitasatosporales</taxon>
        <taxon>Streptomycetaceae</taxon>
        <taxon>Streptomyces</taxon>
    </lineage>
</organism>
<accession>M3D9E2</accession>
<keyword evidence="1" id="KW-0472">Membrane</keyword>